<accession>A0A512H4Z9</accession>
<organism evidence="2 3">
    <name type="scientific">Pararhodospirillum oryzae</name>
    <dbReference type="NCBI Taxonomy" id="478448"/>
    <lineage>
        <taxon>Bacteria</taxon>
        <taxon>Pseudomonadati</taxon>
        <taxon>Pseudomonadota</taxon>
        <taxon>Alphaproteobacteria</taxon>
        <taxon>Rhodospirillales</taxon>
        <taxon>Rhodospirillaceae</taxon>
        <taxon>Pararhodospirillum</taxon>
    </lineage>
</organism>
<dbReference type="PROSITE" id="PS51257">
    <property type="entry name" value="PROKAR_LIPOPROTEIN"/>
    <property type="match status" value="1"/>
</dbReference>
<sequence>MGKGTGMVGAGLLVAVLAGCGGGSPGGPAGPGDEAGRAAYRACQRYADDQAERRSGAFHGAGVDDMSAGDPRAQMAAYEARRAYDRALGECLDRQGIAHGRSPTQGPDSLERARDRLRW</sequence>
<keyword evidence="3" id="KW-1185">Reference proteome</keyword>
<reference evidence="2 3" key="1">
    <citation type="submission" date="2019-07" db="EMBL/GenBank/DDBJ databases">
        <title>Whole genome shotgun sequence of Rhodospirillum oryzae NBRC 107573.</title>
        <authorList>
            <person name="Hosoyama A."/>
            <person name="Uohara A."/>
            <person name="Ohji S."/>
            <person name="Ichikawa N."/>
        </authorList>
    </citation>
    <scope>NUCLEOTIDE SEQUENCE [LARGE SCALE GENOMIC DNA]</scope>
    <source>
        <strain evidence="2 3">NBRC 107573</strain>
    </source>
</reference>
<dbReference type="AlphaFoldDB" id="A0A512H4Z9"/>
<dbReference type="EMBL" id="BJZO01000011">
    <property type="protein sequence ID" value="GEO80545.1"/>
    <property type="molecule type" value="Genomic_DNA"/>
</dbReference>
<feature type="region of interest" description="Disordered" evidence="1">
    <location>
        <begin position="95"/>
        <end position="119"/>
    </location>
</feature>
<evidence type="ECO:0008006" key="4">
    <source>
        <dbReference type="Google" id="ProtNLM"/>
    </source>
</evidence>
<evidence type="ECO:0000313" key="3">
    <source>
        <dbReference type="Proteomes" id="UP000321567"/>
    </source>
</evidence>
<dbReference type="RefSeq" id="WP_147162599.1">
    <property type="nucleotide sequence ID" value="NZ_BJZO01000011.1"/>
</dbReference>
<gene>
    <name evidence="2" type="ORF">ROR02_06760</name>
</gene>
<dbReference type="Proteomes" id="UP000321567">
    <property type="component" value="Unassembled WGS sequence"/>
</dbReference>
<feature type="compositionally biased region" description="Basic and acidic residues" evidence="1">
    <location>
        <begin position="109"/>
        <end position="119"/>
    </location>
</feature>
<protein>
    <recommendedName>
        <fullName evidence="4">Lipoprotein</fullName>
    </recommendedName>
</protein>
<evidence type="ECO:0000313" key="2">
    <source>
        <dbReference type="EMBL" id="GEO80545.1"/>
    </source>
</evidence>
<comment type="caution">
    <text evidence="2">The sequence shown here is derived from an EMBL/GenBank/DDBJ whole genome shotgun (WGS) entry which is preliminary data.</text>
</comment>
<name>A0A512H4Z9_9PROT</name>
<evidence type="ECO:0000256" key="1">
    <source>
        <dbReference type="SAM" id="MobiDB-lite"/>
    </source>
</evidence>
<proteinExistence type="predicted"/>